<protein>
    <submittedName>
        <fullName evidence="6">dTDP-4-amino-4,6-dideoxyglucose</fullName>
    </submittedName>
</protein>
<dbReference type="InterPro" id="IPR015421">
    <property type="entry name" value="PyrdxlP-dep_Trfase_major"/>
</dbReference>
<dbReference type="Pfam" id="PF01041">
    <property type="entry name" value="DegT_DnrJ_EryC1"/>
    <property type="match status" value="1"/>
</dbReference>
<sequence>MSPVSSAVATVRYQRPWLPPAERVLEYYRLAEEARYFSNGGPCVRELETRLGARLGGVECVTVANCTLAIVIALRALCDPRRRLIATPAYSFTATACAVEAAGFEPLFVDVDAESWQMDGAELAAALEAHAGEVAGVLGSSTFGTPPTAGTRAAWRATAEAHDVPLVLDSAAAFGAVDDEGRAAGTAGEVELFSFHATKPFAIGEGGLLVTADPELAARVRRLQNFGLDPVTRVSVETGTNAKLSELAGACGLAMLDAFDEQLGLRRGCARELRDALDGLPVAWQAGADGSTWQVAPVRVRDAASRAAVLAAAAATGVEVRTPFDPPLHRHPAFAGARRHGTLPVSDELGARTVALPMANDLTADELARIAGAVRRSL</sequence>
<organism evidence="6 7">
    <name type="scientific">Solirubrobacter pauli</name>
    <dbReference type="NCBI Taxonomy" id="166793"/>
    <lineage>
        <taxon>Bacteria</taxon>
        <taxon>Bacillati</taxon>
        <taxon>Actinomycetota</taxon>
        <taxon>Thermoleophilia</taxon>
        <taxon>Solirubrobacterales</taxon>
        <taxon>Solirubrobacteraceae</taxon>
        <taxon>Solirubrobacter</taxon>
    </lineage>
</organism>
<accession>A0A660LFC4</accession>
<proteinExistence type="inferred from homology"/>
<dbReference type="InterPro" id="IPR015424">
    <property type="entry name" value="PyrdxlP-dep_Trfase"/>
</dbReference>
<dbReference type="AlphaFoldDB" id="A0A660LFC4"/>
<evidence type="ECO:0000256" key="3">
    <source>
        <dbReference type="PIRSR" id="PIRSR000390-1"/>
    </source>
</evidence>
<dbReference type="EMBL" id="RBIL01000001">
    <property type="protein sequence ID" value="RKQ92895.1"/>
    <property type="molecule type" value="Genomic_DNA"/>
</dbReference>
<keyword evidence="1 4" id="KW-0663">Pyridoxal phosphate</keyword>
<dbReference type="PIRSF" id="PIRSF000390">
    <property type="entry name" value="PLP_StrS"/>
    <property type="match status" value="1"/>
</dbReference>
<evidence type="ECO:0000313" key="7">
    <source>
        <dbReference type="Proteomes" id="UP000278962"/>
    </source>
</evidence>
<feature type="modified residue" description="N6-(pyridoxal phosphate)lysine" evidence="4">
    <location>
        <position position="199"/>
    </location>
</feature>
<dbReference type="PANTHER" id="PTHR30244">
    <property type="entry name" value="TRANSAMINASE"/>
    <property type="match status" value="1"/>
</dbReference>
<name>A0A660LFC4_9ACTN</name>
<feature type="active site" description="Proton acceptor" evidence="3">
    <location>
        <position position="199"/>
    </location>
</feature>
<dbReference type="GO" id="GO:0030170">
    <property type="term" value="F:pyridoxal phosphate binding"/>
    <property type="evidence" value="ECO:0007669"/>
    <property type="project" value="TreeGrafter"/>
</dbReference>
<dbReference type="Proteomes" id="UP000278962">
    <property type="component" value="Unassembled WGS sequence"/>
</dbReference>
<reference evidence="6 7" key="1">
    <citation type="submission" date="2018-10" db="EMBL/GenBank/DDBJ databases">
        <title>Genomic Encyclopedia of Archaeal and Bacterial Type Strains, Phase II (KMG-II): from individual species to whole genera.</title>
        <authorList>
            <person name="Goeker M."/>
        </authorList>
    </citation>
    <scope>NUCLEOTIDE SEQUENCE [LARGE SCALE GENOMIC DNA]</scope>
    <source>
        <strain evidence="6 7">DSM 14954</strain>
    </source>
</reference>
<dbReference type="PANTHER" id="PTHR30244:SF9">
    <property type="entry name" value="PROTEIN RV3402C"/>
    <property type="match status" value="1"/>
</dbReference>
<gene>
    <name evidence="6" type="ORF">C8N24_2751</name>
</gene>
<evidence type="ECO:0000256" key="5">
    <source>
        <dbReference type="RuleBase" id="RU004508"/>
    </source>
</evidence>
<dbReference type="InterPro" id="IPR000653">
    <property type="entry name" value="DegT/StrS_aminotransferase"/>
</dbReference>
<dbReference type="GO" id="GO:0000271">
    <property type="term" value="P:polysaccharide biosynthetic process"/>
    <property type="evidence" value="ECO:0007669"/>
    <property type="project" value="TreeGrafter"/>
</dbReference>
<evidence type="ECO:0000256" key="1">
    <source>
        <dbReference type="ARBA" id="ARBA00022898"/>
    </source>
</evidence>
<comment type="similarity">
    <text evidence="2 5">Belongs to the DegT/DnrJ/EryC1 family.</text>
</comment>
<dbReference type="RefSeq" id="WP_170179071.1">
    <property type="nucleotide sequence ID" value="NZ_RBIL01000001.1"/>
</dbReference>
<keyword evidence="7" id="KW-1185">Reference proteome</keyword>
<evidence type="ECO:0000256" key="4">
    <source>
        <dbReference type="PIRSR" id="PIRSR000390-2"/>
    </source>
</evidence>
<evidence type="ECO:0000256" key="2">
    <source>
        <dbReference type="ARBA" id="ARBA00037999"/>
    </source>
</evidence>
<dbReference type="Gene3D" id="3.40.640.10">
    <property type="entry name" value="Type I PLP-dependent aspartate aminotransferase-like (Major domain)"/>
    <property type="match status" value="1"/>
</dbReference>
<dbReference type="GO" id="GO:0008483">
    <property type="term" value="F:transaminase activity"/>
    <property type="evidence" value="ECO:0007669"/>
    <property type="project" value="TreeGrafter"/>
</dbReference>
<comment type="caution">
    <text evidence="6">The sequence shown here is derived from an EMBL/GenBank/DDBJ whole genome shotgun (WGS) entry which is preliminary data.</text>
</comment>
<dbReference type="SUPFAM" id="SSF53383">
    <property type="entry name" value="PLP-dependent transferases"/>
    <property type="match status" value="1"/>
</dbReference>
<evidence type="ECO:0000313" key="6">
    <source>
        <dbReference type="EMBL" id="RKQ92895.1"/>
    </source>
</evidence>